<dbReference type="PANTHER" id="PTHR31566">
    <property type="entry name" value="CYTOCHROME C BIOGENESIS PROTEIN CCS1, CHLOROPLASTIC"/>
    <property type="match status" value="1"/>
</dbReference>
<evidence type="ECO:0000256" key="6">
    <source>
        <dbReference type="SAM" id="MobiDB-lite"/>
    </source>
</evidence>
<comment type="caution">
    <text evidence="9">The sequence shown here is derived from an EMBL/GenBank/DDBJ whole genome shotgun (WGS) entry which is preliminary data.</text>
</comment>
<evidence type="ECO:0000313" key="10">
    <source>
        <dbReference type="Proteomes" id="UP001240447"/>
    </source>
</evidence>
<dbReference type="InterPro" id="IPR023494">
    <property type="entry name" value="Cyt_c_bgen_Ccs1/CcsB/ResB"/>
</dbReference>
<evidence type="ECO:0000259" key="8">
    <source>
        <dbReference type="Pfam" id="PF05140"/>
    </source>
</evidence>
<organism evidence="9 10">
    <name type="scientific">Nocardioides massiliensis</name>
    <dbReference type="NCBI Taxonomy" id="1325935"/>
    <lineage>
        <taxon>Bacteria</taxon>
        <taxon>Bacillati</taxon>
        <taxon>Actinomycetota</taxon>
        <taxon>Actinomycetes</taxon>
        <taxon>Propionibacteriales</taxon>
        <taxon>Nocardioidaceae</taxon>
        <taxon>Nocardioides</taxon>
    </lineage>
</organism>
<feature type="region of interest" description="Disordered" evidence="6">
    <location>
        <begin position="1"/>
        <end position="22"/>
    </location>
</feature>
<comment type="subcellular location">
    <subcellularLocation>
        <location evidence="1">Membrane</location>
        <topology evidence="1">Multi-pass membrane protein</topology>
    </subcellularLocation>
</comment>
<dbReference type="RefSeq" id="WP_068117429.1">
    <property type="nucleotide sequence ID" value="NZ_CCXJ01000087.1"/>
</dbReference>
<keyword evidence="5 7" id="KW-0472">Membrane</keyword>
<dbReference type="PANTHER" id="PTHR31566:SF0">
    <property type="entry name" value="CYTOCHROME C BIOGENESIS PROTEIN CCS1, CHLOROPLASTIC"/>
    <property type="match status" value="1"/>
</dbReference>
<reference evidence="9 10" key="1">
    <citation type="submission" date="2023-07" db="EMBL/GenBank/DDBJ databases">
        <title>Sequencing the genomes of 1000 actinobacteria strains.</title>
        <authorList>
            <person name="Klenk H.-P."/>
        </authorList>
    </citation>
    <scope>NUCLEOTIDE SEQUENCE [LARGE SCALE GENOMIC DNA]</scope>
    <source>
        <strain evidence="9 10">GD13</strain>
    </source>
</reference>
<feature type="compositionally biased region" description="Low complexity" evidence="6">
    <location>
        <begin position="1"/>
        <end position="14"/>
    </location>
</feature>
<evidence type="ECO:0000313" key="9">
    <source>
        <dbReference type="EMBL" id="MDP9821688.1"/>
    </source>
</evidence>
<feature type="transmembrane region" description="Helical" evidence="7">
    <location>
        <begin position="95"/>
        <end position="113"/>
    </location>
</feature>
<keyword evidence="4 7" id="KW-1133">Transmembrane helix</keyword>
<evidence type="ECO:0000256" key="5">
    <source>
        <dbReference type="ARBA" id="ARBA00023136"/>
    </source>
</evidence>
<evidence type="ECO:0000256" key="4">
    <source>
        <dbReference type="ARBA" id="ARBA00022989"/>
    </source>
</evidence>
<keyword evidence="2 7" id="KW-0812">Transmembrane</keyword>
<feature type="transmembrane region" description="Helical" evidence="7">
    <location>
        <begin position="41"/>
        <end position="58"/>
    </location>
</feature>
<accession>A0ABT9NMS6</accession>
<dbReference type="EMBL" id="JAUSQM010000001">
    <property type="protein sequence ID" value="MDP9821688.1"/>
    <property type="molecule type" value="Genomic_DNA"/>
</dbReference>
<evidence type="ECO:0000256" key="3">
    <source>
        <dbReference type="ARBA" id="ARBA00022748"/>
    </source>
</evidence>
<evidence type="ECO:0000256" key="7">
    <source>
        <dbReference type="SAM" id="Phobius"/>
    </source>
</evidence>
<dbReference type="InterPro" id="IPR007816">
    <property type="entry name" value="ResB-like_domain"/>
</dbReference>
<evidence type="ECO:0000256" key="1">
    <source>
        <dbReference type="ARBA" id="ARBA00004141"/>
    </source>
</evidence>
<keyword evidence="3" id="KW-0201">Cytochrome c-type biogenesis</keyword>
<dbReference type="Proteomes" id="UP001240447">
    <property type="component" value="Unassembled WGS sequence"/>
</dbReference>
<feature type="domain" description="ResB-like" evidence="8">
    <location>
        <begin position="38"/>
        <end position="521"/>
    </location>
</feature>
<feature type="transmembrane region" description="Helical" evidence="7">
    <location>
        <begin position="457"/>
        <end position="476"/>
    </location>
</feature>
<protein>
    <submittedName>
        <fullName evidence="9">Cytochrome c biogenesis protein</fullName>
    </submittedName>
</protein>
<dbReference type="Pfam" id="PF05140">
    <property type="entry name" value="ResB"/>
    <property type="match status" value="1"/>
</dbReference>
<proteinExistence type="predicted"/>
<feature type="region of interest" description="Disordered" evidence="6">
    <location>
        <begin position="491"/>
        <end position="510"/>
    </location>
</feature>
<name>A0ABT9NMS6_9ACTN</name>
<evidence type="ECO:0000256" key="2">
    <source>
        <dbReference type="ARBA" id="ARBA00022692"/>
    </source>
</evidence>
<gene>
    <name evidence="9" type="ORF">J2S59_001497</name>
</gene>
<keyword evidence="10" id="KW-1185">Reference proteome</keyword>
<feature type="transmembrane region" description="Helical" evidence="7">
    <location>
        <begin position="188"/>
        <end position="209"/>
    </location>
</feature>
<sequence length="550" mass="59470">MSSEAPARAYDPDAPATPPPGLGPRELGRWAWRQLTSMRTALLLLLLLAVAAVPGSLIPQDDVDSFKALQYRDDHPQLAPIFDALGLFNVYSSPWFSAIYLLLMISLVGCILPRTKVYWRALRARPPRAPRNLSRMPVSASYPVTGASPDDVLDRAAAALKDQGYRVEHVAGDYVAAERGYLREAGNLVFHLAVLVVLVGVAAGSLFGYKGGAIIVTGNGFSNVLTQYDDFVPGAFFDPEELAPYSFTVNDFDVDFILEGEQRGLPRDFTAHVTYRNEPGDEPTDYDLEVNHPLRLDGGDVYLVGHGYAPHITVRDGEGEIAYSGPTVFLPEDASFRSFGVVKVPFAEPEQIGLEGFFYPTFAMVDGDPMTVYPDAANPLISMLVYTGDLGLAEGSQSVYTLRKDDLEQVTGDDGKPTRLDLSPGQVADLPDGLGTVEFTGLSRWIKVQTAHTPGTFVALAGVVLALLGLMLSLFIRPRRVWVRVRQVTGDDADGQATGGHGTDGEQGRRTLVEVAGLDRSGSSDDPGQLADTVDDLARQLAGTPTEEKQ</sequence>